<dbReference type="VEuPathDB" id="FungiDB:D8B26_005417"/>
<keyword evidence="2" id="KW-1185">Reference proteome</keyword>
<dbReference type="HOGENOM" id="CLU_640935_0_0_1"/>
<evidence type="ECO:0000313" key="2">
    <source>
        <dbReference type="Proteomes" id="UP000002497"/>
    </source>
</evidence>
<dbReference type="VEuPathDB" id="FungiDB:CPSG_10104"/>
<organism evidence="2">
    <name type="scientific">Coccidioides posadasii (strain RMSCC 757 / Silveira)</name>
    <name type="common">Valley fever fungus</name>
    <dbReference type="NCBI Taxonomy" id="443226"/>
    <lineage>
        <taxon>Eukaryota</taxon>
        <taxon>Fungi</taxon>
        <taxon>Dikarya</taxon>
        <taxon>Ascomycota</taxon>
        <taxon>Pezizomycotina</taxon>
        <taxon>Eurotiomycetes</taxon>
        <taxon>Eurotiomycetidae</taxon>
        <taxon>Onygenales</taxon>
        <taxon>Onygenaceae</taxon>
        <taxon>Coccidioides</taxon>
    </lineage>
</organism>
<dbReference type="Proteomes" id="UP000002497">
    <property type="component" value="Unassembled WGS sequence"/>
</dbReference>
<reference evidence="2" key="2">
    <citation type="submission" date="2010-03" db="EMBL/GenBank/DDBJ databases">
        <title>The genome sequence of Coccidioides posadasii strain Silveira.</title>
        <authorList>
            <consortium name="The Broad Institute Genome Sequencing Center for Infectious Disease"/>
            <person name="Neafsey D."/>
            <person name="Orbach M."/>
            <person name="Henn M.R."/>
            <person name="Cole G.T."/>
            <person name="Galgiani J."/>
            <person name="Gardner M.J."/>
            <person name="Kirkland T.N."/>
            <person name="Taylor J.W."/>
            <person name="Young S.K."/>
            <person name="Zeng Q."/>
            <person name="Koehrsen M."/>
            <person name="Alvarado L."/>
            <person name="Berlin A."/>
            <person name="Borenstein D."/>
            <person name="Chapman S.B."/>
            <person name="Chen Z."/>
            <person name="Engels R."/>
            <person name="Freedman E."/>
            <person name="Gellesch M."/>
            <person name="Goldberg J."/>
            <person name="Griggs A."/>
            <person name="Gujja S."/>
            <person name="Heilman E."/>
            <person name="Heiman D."/>
            <person name="Howarth C."/>
            <person name="Jen D."/>
            <person name="Larson L."/>
            <person name="Mehta T."/>
            <person name="Neiman D."/>
            <person name="Park D."/>
            <person name="Pearson M."/>
            <person name="Richards J."/>
            <person name="Roberts A."/>
            <person name="Saif S."/>
            <person name="Shea T."/>
            <person name="Shenoy N."/>
            <person name="Sisk P."/>
            <person name="Stolte C."/>
            <person name="Sykes S."/>
            <person name="Walk T."/>
            <person name="White J."/>
            <person name="Yandava C."/>
            <person name="Haas B."/>
            <person name="Nusbaum C."/>
            <person name="Birren B."/>
        </authorList>
    </citation>
    <scope>NUCLEOTIDE SEQUENCE [LARGE SCALE GENOMIC DNA]</scope>
    <source>
        <strain evidence="2">RMSCC 757 / Silveira</strain>
    </source>
</reference>
<accession>E9DJV5</accession>
<proteinExistence type="predicted"/>
<name>E9DJV5_COCPS</name>
<dbReference type="EMBL" id="GL636525">
    <property type="protein sequence ID" value="EFW13293.1"/>
    <property type="molecule type" value="Genomic_DNA"/>
</dbReference>
<sequence length="428" mass="48175">MFTPNMSSDDDKILRALNILLEASPDSLTRLRSRITETFRQINNKLTSRPPQAVALLDALSKKLGKVKEFLQRSEHEAVGFPFWTEIDPRLSDIRRLSNSSSDQEKFRAFLAVRSLALDQEAWQREKYGSSRVDDLAHNLSSSNDHCGYVREFCIVMKLGGVTASNGIKLGQKILVNERMFPRNSGSTALYAFFQDKFRRIPYERLTDLNEMLSAPDYDSIGCVAAEKTSYIKNAQHIYCDNSRRLAACMSISRLIYSTSNQSHLTMPGSPLQPQQYLLEQPQVIHTSLHSHRTQPAQALPHTIDTSLRSQTLAGHDRSMQAAMLPSILPQENHENTQQLGTELQAIDTSLHSEYLTQALLSHPQDVQGLQSVGTSLRSQHMLHEMLVNAENQNTGNPVEGQLPTTNSYLWTNHISTQNPLMLSSQCL</sequence>
<dbReference type="STRING" id="443226.E9DJV5"/>
<evidence type="ECO:0000313" key="1">
    <source>
        <dbReference type="EMBL" id="EFW13293.1"/>
    </source>
</evidence>
<gene>
    <name evidence="1" type="ORF">CPSG_10104</name>
</gene>
<dbReference type="AlphaFoldDB" id="E9DJV5"/>
<reference evidence="2" key="1">
    <citation type="journal article" date="2010" name="Genome Res.">
        <title>Population genomic sequencing of Coccidioides fungi reveals recent hybridization and transposon control.</title>
        <authorList>
            <person name="Neafsey D.E."/>
            <person name="Barker B.M."/>
            <person name="Sharpton T.J."/>
            <person name="Stajich J.E."/>
            <person name="Park D.J."/>
            <person name="Whiston E."/>
            <person name="Hung C.-Y."/>
            <person name="McMahan C."/>
            <person name="White J."/>
            <person name="Sykes S."/>
            <person name="Heiman D."/>
            <person name="Young S."/>
            <person name="Zeng Q."/>
            <person name="Abouelleil A."/>
            <person name="Aftuck L."/>
            <person name="Bessette D."/>
            <person name="Brown A."/>
            <person name="FitzGerald M."/>
            <person name="Lui A."/>
            <person name="Macdonald J.P."/>
            <person name="Priest M."/>
            <person name="Orbach M.J."/>
            <person name="Galgiani J.N."/>
            <person name="Kirkland T.N."/>
            <person name="Cole G.T."/>
            <person name="Birren B.W."/>
            <person name="Henn M.R."/>
            <person name="Taylor J.W."/>
            <person name="Rounsley S.D."/>
        </authorList>
    </citation>
    <scope>NUCLEOTIDE SEQUENCE [LARGE SCALE GENOMIC DNA]</scope>
    <source>
        <strain evidence="2">RMSCC 757 / Silveira</strain>
    </source>
</reference>
<protein>
    <submittedName>
        <fullName evidence="1">Uncharacterized protein</fullName>
    </submittedName>
</protein>
<dbReference type="OrthoDB" id="4367723at2759"/>